<dbReference type="AlphaFoldDB" id="A0A2A7SF49"/>
<evidence type="ECO:0008006" key="11">
    <source>
        <dbReference type="Google" id="ProtNLM"/>
    </source>
</evidence>
<evidence type="ECO:0000256" key="2">
    <source>
        <dbReference type="ARBA" id="ARBA00005914"/>
    </source>
</evidence>
<feature type="transmembrane region" description="Helical" evidence="8">
    <location>
        <begin position="330"/>
        <end position="350"/>
    </location>
</feature>
<dbReference type="GO" id="GO:0005886">
    <property type="term" value="C:plasma membrane"/>
    <property type="evidence" value="ECO:0007669"/>
    <property type="project" value="UniProtKB-SubCell"/>
</dbReference>
<keyword evidence="4 8" id="KW-0812">Transmembrane</keyword>
<name>A0A2A7SF49_BURGA</name>
<dbReference type="Gene3D" id="1.10.3430.10">
    <property type="entry name" value="Ammonium transporter AmtB like domains"/>
    <property type="match status" value="3"/>
</dbReference>
<reference evidence="10" key="1">
    <citation type="submission" date="2017-09" db="EMBL/GenBank/DDBJ databases">
        <title>FDA dAtabase for Regulatory Grade micrObial Sequences (FDA-ARGOS): Supporting development and validation of Infectious Disease Dx tests.</title>
        <authorList>
            <person name="Minogue T."/>
            <person name="Wolcott M."/>
            <person name="Wasieloski L."/>
            <person name="Aguilar W."/>
            <person name="Moore D."/>
            <person name="Tallon L."/>
            <person name="Sadzewicz L."/>
            <person name="Ott S."/>
            <person name="Zhao X."/>
            <person name="Nagaraj S."/>
            <person name="Vavikolanu K."/>
            <person name="Aluvathingal J."/>
            <person name="Nadendla S."/>
            <person name="Sichtig H."/>
        </authorList>
    </citation>
    <scope>NUCLEOTIDE SEQUENCE [LARGE SCALE GENOMIC DNA]</scope>
    <source>
        <strain evidence="10">FDAARGOS_390</strain>
    </source>
</reference>
<organism evidence="9 10">
    <name type="scientific">Burkholderia gladioli</name>
    <name type="common">Pseudomonas marginata</name>
    <name type="synonym">Phytomonas marginata</name>
    <dbReference type="NCBI Taxonomy" id="28095"/>
    <lineage>
        <taxon>Bacteria</taxon>
        <taxon>Pseudomonadati</taxon>
        <taxon>Pseudomonadota</taxon>
        <taxon>Betaproteobacteria</taxon>
        <taxon>Burkholderiales</taxon>
        <taxon>Burkholderiaceae</taxon>
        <taxon>Burkholderia</taxon>
    </lineage>
</organism>
<feature type="transmembrane region" description="Helical" evidence="8">
    <location>
        <begin position="211"/>
        <end position="231"/>
    </location>
</feature>
<dbReference type="Proteomes" id="UP000220629">
    <property type="component" value="Unassembled WGS sequence"/>
</dbReference>
<evidence type="ECO:0000256" key="7">
    <source>
        <dbReference type="SAM" id="MobiDB-lite"/>
    </source>
</evidence>
<comment type="subcellular location">
    <subcellularLocation>
        <location evidence="1">Cell membrane</location>
        <topology evidence="1">Multi-pass membrane protein</topology>
    </subcellularLocation>
</comment>
<evidence type="ECO:0000256" key="6">
    <source>
        <dbReference type="ARBA" id="ARBA00023136"/>
    </source>
</evidence>
<evidence type="ECO:0000313" key="9">
    <source>
        <dbReference type="EMBL" id="PEH42191.1"/>
    </source>
</evidence>
<evidence type="ECO:0000256" key="4">
    <source>
        <dbReference type="ARBA" id="ARBA00022692"/>
    </source>
</evidence>
<evidence type="ECO:0000256" key="8">
    <source>
        <dbReference type="SAM" id="Phobius"/>
    </source>
</evidence>
<keyword evidence="3" id="KW-1003">Cell membrane</keyword>
<feature type="transmembrane region" description="Helical" evidence="8">
    <location>
        <begin position="303"/>
        <end position="323"/>
    </location>
</feature>
<proteinExistence type="inferred from homology"/>
<feature type="transmembrane region" description="Helical" evidence="8">
    <location>
        <begin position="237"/>
        <end position="257"/>
    </location>
</feature>
<feature type="transmembrane region" description="Helical" evidence="8">
    <location>
        <begin position="181"/>
        <end position="199"/>
    </location>
</feature>
<evidence type="ECO:0000256" key="3">
    <source>
        <dbReference type="ARBA" id="ARBA00022475"/>
    </source>
</evidence>
<dbReference type="InterPro" id="IPR004937">
    <property type="entry name" value="Urea_transporter"/>
</dbReference>
<dbReference type="Pfam" id="PF03253">
    <property type="entry name" value="UT"/>
    <property type="match status" value="2"/>
</dbReference>
<comment type="similarity">
    <text evidence="2">Belongs to the urea transporter family.</text>
</comment>
<keyword evidence="5 8" id="KW-1133">Transmembrane helix</keyword>
<feature type="region of interest" description="Disordered" evidence="7">
    <location>
        <begin position="77"/>
        <end position="147"/>
    </location>
</feature>
<accession>A0A2A7SF49</accession>
<evidence type="ECO:0000313" key="10">
    <source>
        <dbReference type="Proteomes" id="UP000220629"/>
    </source>
</evidence>
<evidence type="ECO:0000256" key="5">
    <source>
        <dbReference type="ARBA" id="ARBA00022989"/>
    </source>
</evidence>
<feature type="compositionally biased region" description="Low complexity" evidence="7">
    <location>
        <begin position="127"/>
        <end position="140"/>
    </location>
</feature>
<dbReference type="InterPro" id="IPR029020">
    <property type="entry name" value="Ammonium/urea_transptr"/>
</dbReference>
<feature type="region of interest" description="Disordered" evidence="7">
    <location>
        <begin position="374"/>
        <end position="402"/>
    </location>
</feature>
<gene>
    <name evidence="9" type="ORF">CRM94_08590</name>
</gene>
<dbReference type="EMBL" id="PDDY01000001">
    <property type="protein sequence ID" value="PEH42191.1"/>
    <property type="molecule type" value="Genomic_DNA"/>
</dbReference>
<comment type="caution">
    <text evidence="9">The sequence shown here is derived from an EMBL/GenBank/DDBJ whole genome shotgun (WGS) entry which is preliminary data.</text>
</comment>
<feature type="transmembrane region" description="Helical" evidence="8">
    <location>
        <begin position="157"/>
        <end position="175"/>
    </location>
</feature>
<keyword evidence="6 8" id="KW-0472">Membrane</keyword>
<protein>
    <recommendedName>
        <fullName evidence="11">Urea transporter</fullName>
    </recommendedName>
</protein>
<sequence length="402" mass="38799">MPARSRLVPLALPVELRTLLRGLGQVLLQPHAGTGAGVLAGLLLADPALGCAALAGTAAANIAALLTGGAKGGSSVLGSGSRQAGMADANASTRSTGTGPLGIDAATNAAGGNARQSGPANAVPTKTAAARPTHAAPRAADGSGGDARQTDLADMALGLHGYSGALAALAAVALIPDRSQAFAIALIAAMLAGALYRPIAHGLARRGGGAYSLPAVIATACWLPWFMPAAVSHAGAWPGAPAVLSGAALAAFAQAAFASGRLPGLFLLAGLALASPRAAGLGLLGALLGSVLLLAAGGTDTRSAGACAAGLLGYNGALAAIALAARGPRIALAGALGASLLHLLALRLGLPPFSAPFAIAANLVRIASRESVAPSSSAAPATPRAPAPPLATTPHHELRPPR</sequence>
<dbReference type="GO" id="GO:0015204">
    <property type="term" value="F:urea transmembrane transporter activity"/>
    <property type="evidence" value="ECO:0007669"/>
    <property type="project" value="InterPro"/>
</dbReference>
<evidence type="ECO:0000256" key="1">
    <source>
        <dbReference type="ARBA" id="ARBA00004651"/>
    </source>
</evidence>
<dbReference type="RefSeq" id="WP_098151972.1">
    <property type="nucleotide sequence ID" value="NZ_CADEQK010000001.1"/>
</dbReference>